<sequence length="1040" mass="112234">MGAVELRILSFRVWRLSAECQAATQRRIERPTPLGYRRGSGTSGMLPQQGLLAPMSYYPEHVFFQSTDSTTNESAVPPHADTSTDPVLRHCSVKGCSKALPVGYTLKMCDACRGRHRIYANTKRAKRKMEKAAVGGVQHIGHAVSPLAPPASASGVSSAAIEPSSSRSQTQQESYETHVWTPEIDPRLFSSTSELAGALTLPLLDNPPVSSSTGALTDIRGPPAESATTSGSSNPSTQGIPPRYCSIKGCKAIIGGDYFYKMCIPCRNRYRGYGTTKRSKWKREREAALEELAHAREAEDKRRAEAGLAPLDQLPDSERLAWEGGVVHGFPALEATDYASPSASPSQPPVRMCTVSHCHAILPGHYEFRRCVQHRLQNRHHSKLKRVRDKESKSVFLVEEQSLWEGDEGDAKNRSAVGETTVEPLYMDHPLGREFREGSEAMKESTTQPPPSGIPPPARGTRRTNHVCTIKWCHNLLDPNSPWKMCEVHREKDRVGRRRKAEKDKEEAKLKEAEEGGQGMVFVMENQGNEGVVEAQIQASASSEGQAETMTIDDSPAAGPEKPPAMPASTSKTPSASQRADVVFMHPLLPPEDDLPHDVQAVVPAKIIGAAVSSVTFSLHPATVPTSSTHTVVPIANPEVTGGPTATQTETVAADLNELTFDGQTADGDPEPPQKKQRGPYKRRTKAVKNVKTYDNTATSMIGAQATQSTGADMISAQAPAPAVPSNTTSAPARASESTHTLSMPEHPAPPAHQPDRVSQPHSLAHTPYEACAASAQFQVPYYMPPPYNVPYGMGQPPYYTPGTFPPVALSPYTSYSPFAPPPPPYASYQPSMFAPGAPPRQYIYSPHAPQWQAYGVGGSMMDLGAYDPSGQHTPQTKTPARSQAPKRKRNGQAATASPAPEQELQIVMVKQPRATNGSSNGSTSVAIANTQAEEPPMASLSAPEAEANVVQGASDVPSTNVIVPLTEGGSSEMQVDEPTQPHVKQRACASENCHRKMSGSGGGTLCDRCKTRIRKKQERTKHRLRLEPRKVVAAKAATT</sequence>
<feature type="compositionally biased region" description="Polar residues" evidence="1">
    <location>
        <begin position="226"/>
        <end position="239"/>
    </location>
</feature>
<name>A0A4S4LID5_9AGAM</name>
<proteinExistence type="predicted"/>
<keyword evidence="3" id="KW-1185">Reference proteome</keyword>
<feature type="region of interest" description="Disordered" evidence="1">
    <location>
        <begin position="438"/>
        <end position="462"/>
    </location>
</feature>
<feature type="compositionally biased region" description="Basic and acidic residues" evidence="1">
    <location>
        <begin position="501"/>
        <end position="514"/>
    </location>
</feature>
<feature type="compositionally biased region" description="Polar residues" evidence="1">
    <location>
        <begin position="725"/>
        <end position="742"/>
    </location>
</feature>
<dbReference type="EMBL" id="SGPL01000618">
    <property type="protein sequence ID" value="THH09620.1"/>
    <property type="molecule type" value="Genomic_DNA"/>
</dbReference>
<feature type="region of interest" description="Disordered" evidence="1">
    <location>
        <begin position="719"/>
        <end position="762"/>
    </location>
</feature>
<feature type="compositionally biased region" description="Low complexity" evidence="1">
    <location>
        <begin position="145"/>
        <end position="168"/>
    </location>
</feature>
<gene>
    <name evidence="2" type="ORF">EW146_g8635</name>
</gene>
<reference evidence="2 3" key="1">
    <citation type="submission" date="2019-02" db="EMBL/GenBank/DDBJ databases">
        <title>Genome sequencing of the rare red list fungi Bondarzewia mesenterica.</title>
        <authorList>
            <person name="Buettner E."/>
            <person name="Kellner H."/>
        </authorList>
    </citation>
    <scope>NUCLEOTIDE SEQUENCE [LARGE SCALE GENOMIC DNA]</scope>
    <source>
        <strain evidence="2 3">DSM 108281</strain>
    </source>
</reference>
<feature type="compositionally biased region" description="Pro residues" evidence="1">
    <location>
        <begin position="448"/>
        <end position="458"/>
    </location>
</feature>
<feature type="compositionally biased region" description="Polar residues" evidence="1">
    <location>
        <begin position="538"/>
        <end position="549"/>
    </location>
</feature>
<feature type="region of interest" description="Disordered" evidence="1">
    <location>
        <begin position="145"/>
        <end position="177"/>
    </location>
</feature>
<accession>A0A4S4LID5</accession>
<feature type="region of interest" description="Disordered" evidence="1">
    <location>
        <begin position="661"/>
        <end position="686"/>
    </location>
</feature>
<dbReference type="OrthoDB" id="3070249at2759"/>
<evidence type="ECO:0000313" key="2">
    <source>
        <dbReference type="EMBL" id="THH09620.1"/>
    </source>
</evidence>
<evidence type="ECO:0000256" key="1">
    <source>
        <dbReference type="SAM" id="MobiDB-lite"/>
    </source>
</evidence>
<feature type="compositionally biased region" description="Polar residues" evidence="1">
    <location>
        <begin position="568"/>
        <end position="578"/>
    </location>
</feature>
<feature type="region of interest" description="Disordered" evidence="1">
    <location>
        <begin position="538"/>
        <end position="578"/>
    </location>
</feature>
<feature type="region of interest" description="Disordered" evidence="1">
    <location>
        <begin position="210"/>
        <end position="240"/>
    </location>
</feature>
<protein>
    <submittedName>
        <fullName evidence="2">Uncharacterized protein</fullName>
    </submittedName>
</protein>
<dbReference type="AlphaFoldDB" id="A0A4S4LID5"/>
<comment type="caution">
    <text evidence="2">The sequence shown here is derived from an EMBL/GenBank/DDBJ whole genome shotgun (WGS) entry which is preliminary data.</text>
</comment>
<dbReference type="Proteomes" id="UP000310158">
    <property type="component" value="Unassembled WGS sequence"/>
</dbReference>
<feature type="region of interest" description="Disordered" evidence="1">
    <location>
        <begin position="492"/>
        <end position="519"/>
    </location>
</feature>
<feature type="compositionally biased region" description="Basic residues" evidence="1">
    <location>
        <begin position="675"/>
        <end position="686"/>
    </location>
</feature>
<feature type="compositionally biased region" description="Polar residues" evidence="1">
    <location>
        <begin position="871"/>
        <end position="882"/>
    </location>
</feature>
<organism evidence="2 3">
    <name type="scientific">Bondarzewia mesenterica</name>
    <dbReference type="NCBI Taxonomy" id="1095465"/>
    <lineage>
        <taxon>Eukaryota</taxon>
        <taxon>Fungi</taxon>
        <taxon>Dikarya</taxon>
        <taxon>Basidiomycota</taxon>
        <taxon>Agaricomycotina</taxon>
        <taxon>Agaricomycetes</taxon>
        <taxon>Russulales</taxon>
        <taxon>Bondarzewiaceae</taxon>
        <taxon>Bondarzewia</taxon>
    </lineage>
</organism>
<feature type="region of interest" description="Disordered" evidence="1">
    <location>
        <begin position="866"/>
        <end position="905"/>
    </location>
</feature>
<evidence type="ECO:0000313" key="3">
    <source>
        <dbReference type="Proteomes" id="UP000310158"/>
    </source>
</evidence>